<evidence type="ECO:0000256" key="1">
    <source>
        <dbReference type="SAM" id="MobiDB-lite"/>
    </source>
</evidence>
<keyword evidence="3" id="KW-0808">Transferase</keyword>
<evidence type="ECO:0000313" key="3">
    <source>
        <dbReference type="EMBL" id="SNY49621.1"/>
    </source>
</evidence>
<feature type="domain" description="N-acetyltransferase" evidence="2">
    <location>
        <begin position="10"/>
        <end position="171"/>
    </location>
</feature>
<dbReference type="Gene3D" id="3.40.630.30">
    <property type="match status" value="1"/>
</dbReference>
<dbReference type="InterPro" id="IPR016181">
    <property type="entry name" value="Acyl_CoA_acyltransferase"/>
</dbReference>
<dbReference type="InterPro" id="IPR051531">
    <property type="entry name" value="N-acetyltransferase"/>
</dbReference>
<dbReference type="EMBL" id="OBDY01000010">
    <property type="protein sequence ID" value="SNY49621.1"/>
    <property type="molecule type" value="Genomic_DNA"/>
</dbReference>
<dbReference type="PANTHER" id="PTHR43792">
    <property type="entry name" value="GNAT FAMILY, PUTATIVE (AFU_ORTHOLOGUE AFUA_3G00765)-RELATED-RELATED"/>
    <property type="match status" value="1"/>
</dbReference>
<dbReference type="InterPro" id="IPR000182">
    <property type="entry name" value="GNAT_dom"/>
</dbReference>
<dbReference type="PROSITE" id="PS51186">
    <property type="entry name" value="GNAT"/>
    <property type="match status" value="1"/>
</dbReference>
<organism evidence="3 4">
    <name type="scientific">Paractinoplanes atraurantiacus</name>
    <dbReference type="NCBI Taxonomy" id="1036182"/>
    <lineage>
        <taxon>Bacteria</taxon>
        <taxon>Bacillati</taxon>
        <taxon>Actinomycetota</taxon>
        <taxon>Actinomycetes</taxon>
        <taxon>Micromonosporales</taxon>
        <taxon>Micromonosporaceae</taxon>
        <taxon>Paractinoplanes</taxon>
    </lineage>
</organism>
<dbReference type="AlphaFoldDB" id="A0A285IRN2"/>
<dbReference type="GO" id="GO:0016747">
    <property type="term" value="F:acyltransferase activity, transferring groups other than amino-acyl groups"/>
    <property type="evidence" value="ECO:0007669"/>
    <property type="project" value="InterPro"/>
</dbReference>
<reference evidence="3 4" key="1">
    <citation type="submission" date="2017-09" db="EMBL/GenBank/DDBJ databases">
        <authorList>
            <person name="Ehlers B."/>
            <person name="Leendertz F.H."/>
        </authorList>
    </citation>
    <scope>NUCLEOTIDE SEQUENCE [LARGE SCALE GENOMIC DNA]</scope>
    <source>
        <strain evidence="3 4">CGMCC 4.6857</strain>
    </source>
</reference>
<dbReference type="OrthoDB" id="2061990at2"/>
<keyword evidence="4" id="KW-1185">Reference proteome</keyword>
<sequence length="335" mass="36190">MAIVLSAPGLLLRPWRLEDLVALIEAHRDPALRRWLATSLTDETQARQWLDTQAAGWVTATRFSFAVVPAGDDGPPLGHVVVKGETAEVGYWTAPQARGQGVAGRALEAVSQWALATLPVSRLELLHAADNHASCRVATKCGYSVQDLLPAAPPAFPTSGHRHVRSAATPGTGPPIAQAELTTHQPTEEGLRRPLALNELIGHRLVKAIRLAWQQPGEPSDLRTGPAHLAFDDGRGILFDCRSDWSLEWILTSSGDDWRSGYQYPDPDGRWIPRDASAEPPFAAVAGRSLSGGAPILNQVGEVTGLRLDFGGREVTLRTWQGELTTGRLFDDGPE</sequence>
<dbReference type="PANTHER" id="PTHR43792:SF16">
    <property type="entry name" value="N-ACETYLTRANSFERASE DOMAIN-CONTAINING PROTEIN"/>
    <property type="match status" value="1"/>
</dbReference>
<proteinExistence type="predicted"/>
<dbReference type="RefSeq" id="WP_097322174.1">
    <property type="nucleotide sequence ID" value="NZ_OBDY01000010.1"/>
</dbReference>
<dbReference type="Pfam" id="PF13302">
    <property type="entry name" value="Acetyltransf_3"/>
    <property type="match status" value="1"/>
</dbReference>
<dbReference type="SUPFAM" id="SSF55729">
    <property type="entry name" value="Acyl-CoA N-acyltransferases (Nat)"/>
    <property type="match status" value="1"/>
</dbReference>
<name>A0A285IRN2_9ACTN</name>
<feature type="region of interest" description="Disordered" evidence="1">
    <location>
        <begin position="158"/>
        <end position="178"/>
    </location>
</feature>
<evidence type="ECO:0000313" key="4">
    <source>
        <dbReference type="Proteomes" id="UP000219612"/>
    </source>
</evidence>
<dbReference type="Proteomes" id="UP000219612">
    <property type="component" value="Unassembled WGS sequence"/>
</dbReference>
<protein>
    <submittedName>
        <fullName evidence="3">Protein N-acetyltransferase, RimJ/RimL family</fullName>
    </submittedName>
</protein>
<gene>
    <name evidence="3" type="ORF">SAMN05421748_11067</name>
</gene>
<accession>A0A285IRN2</accession>
<evidence type="ECO:0000259" key="2">
    <source>
        <dbReference type="PROSITE" id="PS51186"/>
    </source>
</evidence>